<dbReference type="Pfam" id="PF01613">
    <property type="entry name" value="Flavin_Reduct"/>
    <property type="match status" value="1"/>
</dbReference>
<dbReference type="InterPro" id="IPR012349">
    <property type="entry name" value="Split_barrel_FMN-bd"/>
</dbReference>
<name>A0A8H9J317_9PSEU</name>
<feature type="domain" description="Flavin reductase like" evidence="2">
    <location>
        <begin position="21"/>
        <end position="166"/>
    </location>
</feature>
<dbReference type="Gene3D" id="2.30.110.10">
    <property type="entry name" value="Electron Transport, Fmn-binding Protein, Chain A"/>
    <property type="match status" value="1"/>
</dbReference>
<evidence type="ECO:0000313" key="3">
    <source>
        <dbReference type="EMBL" id="GHF70543.1"/>
    </source>
</evidence>
<dbReference type="GO" id="GO:0042602">
    <property type="term" value="F:riboflavin reductase (NADPH) activity"/>
    <property type="evidence" value="ECO:0007669"/>
    <property type="project" value="TreeGrafter"/>
</dbReference>
<dbReference type="PANTHER" id="PTHR30466:SF1">
    <property type="entry name" value="FMN REDUCTASE (NADH) RUTF"/>
    <property type="match status" value="1"/>
</dbReference>
<dbReference type="SMART" id="SM00903">
    <property type="entry name" value="Flavin_Reduct"/>
    <property type="match status" value="1"/>
</dbReference>
<evidence type="ECO:0000313" key="4">
    <source>
        <dbReference type="Proteomes" id="UP000658656"/>
    </source>
</evidence>
<dbReference type="InterPro" id="IPR050268">
    <property type="entry name" value="NADH-dep_flavin_reductase"/>
</dbReference>
<dbReference type="GO" id="GO:0006208">
    <property type="term" value="P:pyrimidine nucleobase catabolic process"/>
    <property type="evidence" value="ECO:0007669"/>
    <property type="project" value="TreeGrafter"/>
</dbReference>
<keyword evidence="4" id="KW-1185">Reference proteome</keyword>
<keyword evidence="1" id="KW-0560">Oxidoreductase</keyword>
<dbReference type="OrthoDB" id="9792858at2"/>
<organism evidence="3 4">
    <name type="scientific">Amycolatopsis bartoniae</name>
    <dbReference type="NCBI Taxonomy" id="941986"/>
    <lineage>
        <taxon>Bacteria</taxon>
        <taxon>Bacillati</taxon>
        <taxon>Actinomycetota</taxon>
        <taxon>Actinomycetes</taxon>
        <taxon>Pseudonocardiales</taxon>
        <taxon>Pseudonocardiaceae</taxon>
        <taxon>Amycolatopsis</taxon>
    </lineage>
</organism>
<reference evidence="3" key="1">
    <citation type="journal article" date="2014" name="Int. J. Syst. Evol. Microbiol.">
        <title>Complete genome sequence of Corynebacterium casei LMG S-19264T (=DSM 44701T), isolated from a smear-ripened cheese.</title>
        <authorList>
            <consortium name="US DOE Joint Genome Institute (JGI-PGF)"/>
            <person name="Walter F."/>
            <person name="Albersmeier A."/>
            <person name="Kalinowski J."/>
            <person name="Ruckert C."/>
        </authorList>
    </citation>
    <scope>NUCLEOTIDE SEQUENCE</scope>
    <source>
        <strain evidence="3">CGMCC 4.7679</strain>
    </source>
</reference>
<dbReference type="EMBL" id="BNAV01000008">
    <property type="protein sequence ID" value="GHF70543.1"/>
    <property type="molecule type" value="Genomic_DNA"/>
</dbReference>
<sequence>MAPGSPPVVRTADPARVRSAFRQHPEGVTIITTLDEFGHQWGMTATAVTAVSLEPPLLLVCVANRSGLIGPMTAGAGFVVHFLAGGQAELAHRFATPLEDKFAGTSYRFAPSGCARLNGVLASLDCVAHDVHPGGDHTIVVGRILEVALEDSAGDALVFFGGAMSTLRGGR</sequence>
<evidence type="ECO:0000259" key="2">
    <source>
        <dbReference type="SMART" id="SM00903"/>
    </source>
</evidence>
<dbReference type="Proteomes" id="UP000658656">
    <property type="component" value="Unassembled WGS sequence"/>
</dbReference>
<proteinExistence type="predicted"/>
<protein>
    <recommendedName>
        <fullName evidence="2">Flavin reductase like domain-containing protein</fullName>
    </recommendedName>
</protein>
<dbReference type="AlphaFoldDB" id="A0A8H9J317"/>
<reference evidence="3" key="2">
    <citation type="submission" date="2020-09" db="EMBL/GenBank/DDBJ databases">
        <authorList>
            <person name="Sun Q."/>
            <person name="Zhou Y."/>
        </authorList>
    </citation>
    <scope>NUCLEOTIDE SEQUENCE</scope>
    <source>
        <strain evidence="3">CGMCC 4.7679</strain>
    </source>
</reference>
<dbReference type="SUPFAM" id="SSF50475">
    <property type="entry name" value="FMN-binding split barrel"/>
    <property type="match status" value="1"/>
</dbReference>
<gene>
    <name evidence="3" type="ORF">GCM10017566_50420</name>
</gene>
<dbReference type="InterPro" id="IPR002563">
    <property type="entry name" value="Flavin_Rdtase-like_dom"/>
</dbReference>
<dbReference type="GO" id="GO:0010181">
    <property type="term" value="F:FMN binding"/>
    <property type="evidence" value="ECO:0007669"/>
    <property type="project" value="InterPro"/>
</dbReference>
<dbReference type="PANTHER" id="PTHR30466">
    <property type="entry name" value="FLAVIN REDUCTASE"/>
    <property type="match status" value="1"/>
</dbReference>
<dbReference type="RefSeq" id="WP_145933370.1">
    <property type="nucleotide sequence ID" value="NZ_BNAV01000008.1"/>
</dbReference>
<accession>A0A8H9J317</accession>
<comment type="caution">
    <text evidence="3">The sequence shown here is derived from an EMBL/GenBank/DDBJ whole genome shotgun (WGS) entry which is preliminary data.</text>
</comment>
<evidence type="ECO:0000256" key="1">
    <source>
        <dbReference type="ARBA" id="ARBA00023002"/>
    </source>
</evidence>